<feature type="transmembrane region" description="Helical" evidence="9">
    <location>
        <begin position="268"/>
        <end position="288"/>
    </location>
</feature>
<dbReference type="InterPro" id="IPR051084">
    <property type="entry name" value="H+-coupled_symporters"/>
</dbReference>
<feature type="transmembrane region" description="Helical" evidence="9">
    <location>
        <begin position="20"/>
        <end position="40"/>
    </location>
</feature>
<sequence length="426" mass="45296">MTTTYAQKRALIAGSIGNFIEWYEFAVYGFLATVIAKNFFTLEGESAITSLILTYAAFAVAFFFRPLGAVVFGRMGDRIGRKPTLIIVLVLMTLATAAIGLVPVYASIGVAAPLLITGLRILQGLFAGGEYGGAVSLMTEFAPRGKRGLYGAWQSLTVALGLLAGAGVVALLSALLSPEALHDWGWRIPFFIAIPMGGVALWLRVNMEETPSFVRQRTQVAPPQPASFASTLKAIITGICRLMVWSAAGYTYLVIMPTYLQSALHTGFNQALLIAVISNAGFALTIIPSGMLSDRIGRRAVMVTAAVLLLILALPLLKILQAESSTLLVKASVVFIAGGLVGMLAGPGPAMLAEMFPTRVRYTGLGLAYSLSNAIFSGCAGLIITGLIKQTGNLDIPAWYVMVTAVVSVIALMTLRKDDHQRSLEE</sequence>
<dbReference type="InterPro" id="IPR005828">
    <property type="entry name" value="MFS_sugar_transport-like"/>
</dbReference>
<dbReference type="EMBL" id="JBCIVJ010000010">
    <property type="protein sequence ID" value="MEN0580057.1"/>
    <property type="molecule type" value="Genomic_DNA"/>
</dbReference>
<dbReference type="Pfam" id="PF00083">
    <property type="entry name" value="Sugar_tr"/>
    <property type="match status" value="1"/>
</dbReference>
<feature type="transmembrane region" description="Helical" evidence="9">
    <location>
        <begin position="85"/>
        <end position="108"/>
    </location>
</feature>
<dbReference type="Proteomes" id="UP001411173">
    <property type="component" value="Unassembled WGS sequence"/>
</dbReference>
<keyword evidence="8 9" id="KW-0472">Membrane</keyword>
<feature type="transmembrane region" description="Helical" evidence="9">
    <location>
        <begin position="332"/>
        <end position="353"/>
    </location>
</feature>
<accession>A0ABU9V5W5</accession>
<keyword evidence="5 9" id="KW-0812">Transmembrane</keyword>
<keyword evidence="4" id="KW-1003">Cell membrane</keyword>
<evidence type="ECO:0000313" key="12">
    <source>
        <dbReference type="Proteomes" id="UP001411173"/>
    </source>
</evidence>
<reference evidence="11 12" key="1">
    <citation type="submission" date="2024-02" db="EMBL/GenBank/DDBJ databases">
        <title>Whole genome of MDR Enterobacteriaceae from southern Thailand.</title>
        <authorList>
            <person name="Surachat K."/>
        </authorList>
    </citation>
    <scope>NUCLEOTIDE SEQUENCE [LARGE SCALE GENOMIC DNA]</scope>
    <source>
        <strain evidence="11 12">PSU_29</strain>
    </source>
</reference>
<evidence type="ECO:0000256" key="8">
    <source>
        <dbReference type="ARBA" id="ARBA00023136"/>
    </source>
</evidence>
<dbReference type="InterPro" id="IPR005829">
    <property type="entry name" value="Sugar_transporter_CS"/>
</dbReference>
<organism evidence="11 12">
    <name type="scientific">Phytobacter palmae</name>
    <dbReference type="NCBI Taxonomy" id="1855371"/>
    <lineage>
        <taxon>Bacteria</taxon>
        <taxon>Pseudomonadati</taxon>
        <taxon>Pseudomonadota</taxon>
        <taxon>Gammaproteobacteria</taxon>
        <taxon>Enterobacterales</taxon>
        <taxon>Enterobacteriaceae</taxon>
        <taxon>Phytobacter</taxon>
    </lineage>
</organism>
<dbReference type="PROSITE" id="PS00216">
    <property type="entry name" value="SUGAR_TRANSPORT_1"/>
    <property type="match status" value="1"/>
</dbReference>
<name>A0ABU9V5W5_9ENTR</name>
<comment type="similarity">
    <text evidence="2">Belongs to the major facilitator superfamily. Metabolite:H+ Symporter (MHS) family (TC 2.A.1.6) family.</text>
</comment>
<dbReference type="PANTHER" id="PTHR43528:SF1">
    <property type="entry name" value="ALPHA-KETOGLUTARATE PERMEASE"/>
    <property type="match status" value="1"/>
</dbReference>
<evidence type="ECO:0000256" key="6">
    <source>
        <dbReference type="ARBA" id="ARBA00022847"/>
    </source>
</evidence>
<keyword evidence="3" id="KW-0813">Transport</keyword>
<feature type="transmembrane region" description="Helical" evidence="9">
    <location>
        <begin position="300"/>
        <end position="320"/>
    </location>
</feature>
<keyword evidence="6" id="KW-0769">Symport</keyword>
<dbReference type="InterPro" id="IPR036259">
    <property type="entry name" value="MFS_trans_sf"/>
</dbReference>
<evidence type="ECO:0000259" key="10">
    <source>
        <dbReference type="PROSITE" id="PS50850"/>
    </source>
</evidence>
<feature type="transmembrane region" description="Helical" evidence="9">
    <location>
        <begin position="114"/>
        <end position="137"/>
    </location>
</feature>
<comment type="subcellular location">
    <subcellularLocation>
        <location evidence="1">Cell membrane</location>
        <topology evidence="1">Multi-pass membrane protein</topology>
    </subcellularLocation>
</comment>
<evidence type="ECO:0000313" key="11">
    <source>
        <dbReference type="EMBL" id="MEN0580057.1"/>
    </source>
</evidence>
<feature type="transmembrane region" description="Helical" evidence="9">
    <location>
        <begin position="396"/>
        <end position="415"/>
    </location>
</feature>
<dbReference type="Gene3D" id="1.20.1250.20">
    <property type="entry name" value="MFS general substrate transporter like domains"/>
    <property type="match status" value="2"/>
</dbReference>
<feature type="transmembrane region" description="Helical" evidence="9">
    <location>
        <begin position="52"/>
        <end position="73"/>
    </location>
</feature>
<gene>
    <name evidence="11" type="ORF">AAIG39_13720</name>
</gene>
<dbReference type="PROSITE" id="PS50850">
    <property type="entry name" value="MFS"/>
    <property type="match status" value="1"/>
</dbReference>
<evidence type="ECO:0000256" key="1">
    <source>
        <dbReference type="ARBA" id="ARBA00004651"/>
    </source>
</evidence>
<evidence type="ECO:0000256" key="9">
    <source>
        <dbReference type="SAM" id="Phobius"/>
    </source>
</evidence>
<evidence type="ECO:0000256" key="3">
    <source>
        <dbReference type="ARBA" id="ARBA00022448"/>
    </source>
</evidence>
<feature type="transmembrane region" description="Helical" evidence="9">
    <location>
        <begin position="149"/>
        <end position="172"/>
    </location>
</feature>
<dbReference type="PANTHER" id="PTHR43528">
    <property type="entry name" value="ALPHA-KETOGLUTARATE PERMEASE"/>
    <property type="match status" value="1"/>
</dbReference>
<evidence type="ECO:0000256" key="7">
    <source>
        <dbReference type="ARBA" id="ARBA00022989"/>
    </source>
</evidence>
<feature type="domain" description="Major facilitator superfamily (MFS) profile" evidence="10">
    <location>
        <begin position="10"/>
        <end position="420"/>
    </location>
</feature>
<dbReference type="Pfam" id="PF07690">
    <property type="entry name" value="MFS_1"/>
    <property type="match status" value="1"/>
</dbReference>
<dbReference type="PROSITE" id="PS00217">
    <property type="entry name" value="SUGAR_TRANSPORT_2"/>
    <property type="match status" value="1"/>
</dbReference>
<proteinExistence type="inferred from homology"/>
<keyword evidence="12" id="KW-1185">Reference proteome</keyword>
<evidence type="ECO:0000256" key="5">
    <source>
        <dbReference type="ARBA" id="ARBA00022692"/>
    </source>
</evidence>
<dbReference type="InterPro" id="IPR020846">
    <property type="entry name" value="MFS_dom"/>
</dbReference>
<evidence type="ECO:0000256" key="2">
    <source>
        <dbReference type="ARBA" id="ARBA00008240"/>
    </source>
</evidence>
<feature type="transmembrane region" description="Helical" evidence="9">
    <location>
        <begin position="365"/>
        <end position="384"/>
    </location>
</feature>
<dbReference type="RefSeq" id="WP_090080955.1">
    <property type="nucleotide sequence ID" value="NZ_JBCIVJ010000010.1"/>
</dbReference>
<feature type="transmembrane region" description="Helical" evidence="9">
    <location>
        <begin position="184"/>
        <end position="205"/>
    </location>
</feature>
<protein>
    <submittedName>
        <fullName evidence="11">MFS transporter</fullName>
    </submittedName>
</protein>
<keyword evidence="7 9" id="KW-1133">Transmembrane helix</keyword>
<dbReference type="InterPro" id="IPR011701">
    <property type="entry name" value="MFS"/>
</dbReference>
<comment type="caution">
    <text evidence="11">The sequence shown here is derived from an EMBL/GenBank/DDBJ whole genome shotgun (WGS) entry which is preliminary data.</text>
</comment>
<evidence type="ECO:0000256" key="4">
    <source>
        <dbReference type="ARBA" id="ARBA00022475"/>
    </source>
</evidence>
<dbReference type="SUPFAM" id="SSF103473">
    <property type="entry name" value="MFS general substrate transporter"/>
    <property type="match status" value="1"/>
</dbReference>